<gene>
    <name evidence="1" type="ORF">CISIN_1g034440mg</name>
</gene>
<accession>A0A067EL31</accession>
<proteinExistence type="predicted"/>
<reference evidence="1 2" key="1">
    <citation type="submission" date="2014-04" db="EMBL/GenBank/DDBJ databases">
        <authorList>
            <consortium name="International Citrus Genome Consortium"/>
            <person name="Gmitter F."/>
            <person name="Chen C."/>
            <person name="Farmerie W."/>
            <person name="Harkins T."/>
            <person name="Desany B."/>
            <person name="Mohiuddin M."/>
            <person name="Kodira C."/>
            <person name="Borodovsky M."/>
            <person name="Lomsadze A."/>
            <person name="Burns P."/>
            <person name="Jenkins J."/>
            <person name="Prochnik S."/>
            <person name="Shu S."/>
            <person name="Chapman J."/>
            <person name="Pitluck S."/>
            <person name="Schmutz J."/>
            <person name="Rokhsar D."/>
        </authorList>
    </citation>
    <scope>NUCLEOTIDE SEQUENCE</scope>
</reference>
<dbReference type="EMBL" id="KK784994">
    <property type="protein sequence ID" value="KDO54610.1"/>
    <property type="molecule type" value="Genomic_DNA"/>
</dbReference>
<organism evidence="1 2">
    <name type="scientific">Citrus sinensis</name>
    <name type="common">Sweet orange</name>
    <name type="synonym">Citrus aurantium var. sinensis</name>
    <dbReference type="NCBI Taxonomy" id="2711"/>
    <lineage>
        <taxon>Eukaryota</taxon>
        <taxon>Viridiplantae</taxon>
        <taxon>Streptophyta</taxon>
        <taxon>Embryophyta</taxon>
        <taxon>Tracheophyta</taxon>
        <taxon>Spermatophyta</taxon>
        <taxon>Magnoliopsida</taxon>
        <taxon>eudicotyledons</taxon>
        <taxon>Gunneridae</taxon>
        <taxon>Pentapetalae</taxon>
        <taxon>rosids</taxon>
        <taxon>malvids</taxon>
        <taxon>Sapindales</taxon>
        <taxon>Rutaceae</taxon>
        <taxon>Aurantioideae</taxon>
        <taxon>Citrus</taxon>
    </lineage>
</organism>
<sequence>MLNIGLSSPISFQNPVPSPTNRVVSFPLRWKLFSSSGMKKYHSLFSPDEDGAVISTDIQKTTYILGSRLGNATALNTCWESFAALMVLPDSNLD</sequence>
<evidence type="ECO:0000313" key="1">
    <source>
        <dbReference type="EMBL" id="KDO54610.1"/>
    </source>
</evidence>
<protein>
    <submittedName>
        <fullName evidence="1">Uncharacterized protein</fullName>
    </submittedName>
</protein>
<name>A0A067EL31_CITSI</name>
<dbReference type="AlphaFoldDB" id="A0A067EL31"/>
<keyword evidence="2" id="KW-1185">Reference proteome</keyword>
<dbReference type="Proteomes" id="UP000027120">
    <property type="component" value="Unassembled WGS sequence"/>
</dbReference>
<evidence type="ECO:0000313" key="2">
    <source>
        <dbReference type="Proteomes" id="UP000027120"/>
    </source>
</evidence>